<feature type="transmembrane region" description="Helical" evidence="2">
    <location>
        <begin position="44"/>
        <end position="66"/>
    </location>
</feature>
<dbReference type="PANTHER" id="PTHR34978:SF3">
    <property type="entry name" value="SLR0241 PROTEIN"/>
    <property type="match status" value="1"/>
</dbReference>
<evidence type="ECO:0000313" key="5">
    <source>
        <dbReference type="Proteomes" id="UP000274786"/>
    </source>
</evidence>
<proteinExistence type="predicted"/>
<feature type="domain" description="Peptidase M56" evidence="3">
    <location>
        <begin position="13"/>
        <end position="300"/>
    </location>
</feature>
<feature type="transmembrane region" description="Helical" evidence="2">
    <location>
        <begin position="310"/>
        <end position="331"/>
    </location>
</feature>
<evidence type="ECO:0000256" key="2">
    <source>
        <dbReference type="SAM" id="Phobius"/>
    </source>
</evidence>
<dbReference type="InterPro" id="IPR008756">
    <property type="entry name" value="Peptidase_M56"/>
</dbReference>
<feature type="transmembrane region" description="Helical" evidence="2">
    <location>
        <begin position="108"/>
        <end position="125"/>
    </location>
</feature>
<organism evidence="4 5">
    <name type="scientific">Stenotrophomonas rhizophila</name>
    <dbReference type="NCBI Taxonomy" id="216778"/>
    <lineage>
        <taxon>Bacteria</taxon>
        <taxon>Pseudomonadati</taxon>
        <taxon>Pseudomonadota</taxon>
        <taxon>Gammaproteobacteria</taxon>
        <taxon>Lysobacterales</taxon>
        <taxon>Lysobacteraceae</taxon>
        <taxon>Stenotrophomonas</taxon>
    </lineage>
</organism>
<dbReference type="EMBL" id="RCDC01000008">
    <property type="protein sequence ID" value="RLK48523.1"/>
    <property type="molecule type" value="Genomic_DNA"/>
</dbReference>
<feature type="compositionally biased region" description="Pro residues" evidence="1">
    <location>
        <begin position="348"/>
        <end position="391"/>
    </location>
</feature>
<dbReference type="OrthoDB" id="15218at2"/>
<name>A0A498BZV1_9GAMM</name>
<feature type="region of interest" description="Disordered" evidence="1">
    <location>
        <begin position="335"/>
        <end position="402"/>
    </location>
</feature>
<dbReference type="AlphaFoldDB" id="A0A498BZV1"/>
<reference evidence="4 5" key="1">
    <citation type="submission" date="2018-10" db="EMBL/GenBank/DDBJ databases">
        <title>Comparative analysis of microorganisms from saline springs in Andes Mountain Range, Colombia.</title>
        <authorList>
            <person name="Rubin E."/>
        </authorList>
    </citation>
    <scope>NUCLEOTIDE SEQUENCE [LARGE SCALE GENOMIC DNA]</scope>
    <source>
        <strain evidence="4 5">USBA GBX 843</strain>
    </source>
</reference>
<dbReference type="PANTHER" id="PTHR34978">
    <property type="entry name" value="POSSIBLE SENSOR-TRANSDUCER PROTEIN BLAR"/>
    <property type="match status" value="1"/>
</dbReference>
<dbReference type="InterPro" id="IPR052173">
    <property type="entry name" value="Beta-lactam_resp_regulator"/>
</dbReference>
<comment type="caution">
    <text evidence="4">The sequence shown here is derived from an EMBL/GenBank/DDBJ whole genome shotgun (WGS) entry which is preliminary data.</text>
</comment>
<accession>A0A498BZV1</accession>
<keyword evidence="2" id="KW-0472">Membrane</keyword>
<gene>
    <name evidence="4" type="ORF">BCL79_3742</name>
</gene>
<protein>
    <submittedName>
        <fullName evidence="4">Beta-lactamase regulating signal transducer with metallopeptidase domain</fullName>
    </submittedName>
</protein>
<keyword evidence="2" id="KW-1133">Transmembrane helix</keyword>
<evidence type="ECO:0000256" key="1">
    <source>
        <dbReference type="SAM" id="MobiDB-lite"/>
    </source>
</evidence>
<dbReference type="Proteomes" id="UP000274786">
    <property type="component" value="Unassembled WGS sequence"/>
</dbReference>
<evidence type="ECO:0000259" key="3">
    <source>
        <dbReference type="Pfam" id="PF05569"/>
    </source>
</evidence>
<dbReference type="Pfam" id="PF05569">
    <property type="entry name" value="Peptidase_M56"/>
    <property type="match status" value="1"/>
</dbReference>
<sequence>MDMMMSELLMRLGWTSVQSAVLAALVWGVCRLVPQLPAATRCRLWWLVAAQAVLGLVWSSPLELAVLPAPAAVTAPTMALPAFDAAVQAAPVTYAANAVETATMTASWPLLLLAVWAAGVLLMLVHSLRGYRASRALVRSATECTDAGLQQALQLAAEAHGLRRSPQLKLSAQIRSPQLIGPWRPVLLLPARELPTMSADDLDMALTHELIHLQRRDLWWGLLPALSQHLFFFHPLVHVAAREYALAREEACDGAVVAGHDHCRHDYGRLLVQLGVAPRPAVGVASASPNLRSLKRRLLTLQQTRSVPRVASLAITALFVVIGIAPLRLVAAPPPPAAPQAPVAPTAPTAPTPLPAPVARPAPAPVPAPEPMPAPEPLPAPEPPAAPAAPEPPKDLDDGMSFVTHGKLDISRQPAQAFVLIGGESNFVDASVADLKQARRDAGNDQPALWVRRGQDRYLIRDPAVLKALGQAQTQVAALGTAQAELGNRQAVVGQQIAAASMQITADAMASVDVSAVVNNAIREAGLDAAVEADRAARQGARQSRAAASAASQAAREARTASARAVDARQIALVAREQAELGKEQARLAQQQSVASARAVRDVRAAIDQALANGKAQRVRN</sequence>
<dbReference type="CDD" id="cd07341">
    <property type="entry name" value="M56_BlaR1_MecR1_like"/>
    <property type="match status" value="1"/>
</dbReference>
<keyword evidence="2" id="KW-0812">Transmembrane</keyword>
<evidence type="ECO:0000313" key="4">
    <source>
        <dbReference type="EMBL" id="RLK48523.1"/>
    </source>
</evidence>